<organism evidence="5 6">
    <name type="scientific">Modicella reniformis</name>
    <dbReference type="NCBI Taxonomy" id="1440133"/>
    <lineage>
        <taxon>Eukaryota</taxon>
        <taxon>Fungi</taxon>
        <taxon>Fungi incertae sedis</taxon>
        <taxon>Mucoromycota</taxon>
        <taxon>Mortierellomycotina</taxon>
        <taxon>Mortierellomycetes</taxon>
        <taxon>Mortierellales</taxon>
        <taxon>Mortierellaceae</taxon>
        <taxon>Modicella</taxon>
    </lineage>
</organism>
<evidence type="ECO:0000256" key="1">
    <source>
        <dbReference type="ARBA" id="ARBA00022884"/>
    </source>
</evidence>
<sequence length="349" mass="39216">MDLHKGSIMSEISTSGSLGIDSNLSAHQNSSGGKHDYGTKAPGLLISLKPGGADIVPQSLNLNLNEPSFSQSSGLNQEAYRVNEESYEPRYSTSSNVVQSHERPPHLHGRASFDHFRSLEPSQALFQQVSVKQEVVEDLQPDSVNAYDRMSVLESNQVRYYANANGDLDDKDIDGGYGQGRGEWQGLQDHTKVLSSRHKHRESKDLGSAENHVERHRPLDSYPAPEGEYGNEKAAAASKGKGTDTKQSIIEERLSMERPNRTLFVRNLDYGINVEEVRQRFVVYGDIQNMFDRIDSRGMVFIKYYDIRAAEYAKKEADGIVMNDRALDVHYALQRDVTKSRDCKEDDHH</sequence>
<dbReference type="Gene3D" id="3.30.70.330">
    <property type="match status" value="1"/>
</dbReference>
<comment type="caution">
    <text evidence="5">The sequence shown here is derived from an EMBL/GenBank/DDBJ whole genome shotgun (WGS) entry which is preliminary data.</text>
</comment>
<dbReference type="SUPFAM" id="SSF54928">
    <property type="entry name" value="RNA-binding domain, RBD"/>
    <property type="match status" value="1"/>
</dbReference>
<feature type="region of interest" description="Disordered" evidence="3">
    <location>
        <begin position="17"/>
        <end position="38"/>
    </location>
</feature>
<evidence type="ECO:0000313" key="6">
    <source>
        <dbReference type="Proteomes" id="UP000749646"/>
    </source>
</evidence>
<dbReference type="OrthoDB" id="439808at2759"/>
<dbReference type="PROSITE" id="PS50102">
    <property type="entry name" value="RRM"/>
    <property type="match status" value="1"/>
</dbReference>
<evidence type="ECO:0000313" key="5">
    <source>
        <dbReference type="EMBL" id="KAF9923839.1"/>
    </source>
</evidence>
<dbReference type="SMART" id="SM00360">
    <property type="entry name" value="RRM"/>
    <property type="match status" value="1"/>
</dbReference>
<dbReference type="Proteomes" id="UP000749646">
    <property type="component" value="Unassembled WGS sequence"/>
</dbReference>
<dbReference type="Pfam" id="PF00076">
    <property type="entry name" value="RRM_1"/>
    <property type="match status" value="1"/>
</dbReference>
<dbReference type="EMBL" id="JAAAHW010010657">
    <property type="protein sequence ID" value="KAF9923839.1"/>
    <property type="molecule type" value="Genomic_DNA"/>
</dbReference>
<dbReference type="PANTHER" id="PTHR23189">
    <property type="entry name" value="RNA RECOGNITION MOTIF-CONTAINING"/>
    <property type="match status" value="1"/>
</dbReference>
<dbReference type="InterPro" id="IPR035979">
    <property type="entry name" value="RBD_domain_sf"/>
</dbReference>
<protein>
    <recommendedName>
        <fullName evidence="4">RRM domain-containing protein</fullName>
    </recommendedName>
</protein>
<evidence type="ECO:0000256" key="2">
    <source>
        <dbReference type="PROSITE-ProRule" id="PRU00176"/>
    </source>
</evidence>
<reference evidence="5" key="1">
    <citation type="journal article" date="2020" name="Fungal Divers.">
        <title>Resolving the Mortierellaceae phylogeny through synthesis of multi-gene phylogenetics and phylogenomics.</title>
        <authorList>
            <person name="Vandepol N."/>
            <person name="Liber J."/>
            <person name="Desiro A."/>
            <person name="Na H."/>
            <person name="Kennedy M."/>
            <person name="Barry K."/>
            <person name="Grigoriev I.V."/>
            <person name="Miller A.N."/>
            <person name="O'Donnell K."/>
            <person name="Stajich J.E."/>
            <person name="Bonito G."/>
        </authorList>
    </citation>
    <scope>NUCLEOTIDE SEQUENCE</scope>
    <source>
        <strain evidence="5">MES-2147</strain>
    </source>
</reference>
<accession>A0A9P6IIS6</accession>
<feature type="compositionally biased region" description="Polar residues" evidence="3">
    <location>
        <begin position="17"/>
        <end position="32"/>
    </location>
</feature>
<gene>
    <name evidence="5" type="ORF">BGZ65_008646</name>
</gene>
<name>A0A9P6IIS6_9FUNG</name>
<proteinExistence type="predicted"/>
<dbReference type="InterPro" id="IPR000504">
    <property type="entry name" value="RRM_dom"/>
</dbReference>
<feature type="region of interest" description="Disordered" evidence="3">
    <location>
        <begin position="190"/>
        <end position="245"/>
    </location>
</feature>
<dbReference type="GO" id="GO:0003723">
    <property type="term" value="F:RNA binding"/>
    <property type="evidence" value="ECO:0007669"/>
    <property type="project" value="UniProtKB-UniRule"/>
</dbReference>
<evidence type="ECO:0000259" key="4">
    <source>
        <dbReference type="PROSITE" id="PS50102"/>
    </source>
</evidence>
<dbReference type="InterPro" id="IPR012677">
    <property type="entry name" value="Nucleotide-bd_a/b_plait_sf"/>
</dbReference>
<keyword evidence="1 2" id="KW-0694">RNA-binding</keyword>
<dbReference type="AlphaFoldDB" id="A0A9P6IIS6"/>
<feature type="domain" description="RRM" evidence="4">
    <location>
        <begin position="261"/>
        <end position="334"/>
    </location>
</feature>
<keyword evidence="6" id="KW-1185">Reference proteome</keyword>
<feature type="compositionally biased region" description="Basic and acidic residues" evidence="3">
    <location>
        <begin position="202"/>
        <end position="219"/>
    </location>
</feature>
<feature type="non-terminal residue" evidence="5">
    <location>
        <position position="1"/>
    </location>
</feature>
<evidence type="ECO:0000256" key="3">
    <source>
        <dbReference type="SAM" id="MobiDB-lite"/>
    </source>
</evidence>